<dbReference type="EMBL" id="CZBE01000025">
    <property type="protein sequence ID" value="CUQ08786.1"/>
    <property type="molecule type" value="Genomic_DNA"/>
</dbReference>
<organism evidence="2 3">
    <name type="scientific">Anaerotruncus colihominis</name>
    <dbReference type="NCBI Taxonomy" id="169435"/>
    <lineage>
        <taxon>Bacteria</taxon>
        <taxon>Bacillati</taxon>
        <taxon>Bacillota</taxon>
        <taxon>Clostridia</taxon>
        <taxon>Eubacteriales</taxon>
        <taxon>Oscillospiraceae</taxon>
        <taxon>Anaerotruncus</taxon>
    </lineage>
</organism>
<proteinExistence type="predicted"/>
<dbReference type="Proteomes" id="UP000095765">
    <property type="component" value="Unassembled WGS sequence"/>
</dbReference>
<name>A0A174TI88_9FIRM</name>
<dbReference type="GeneID" id="72462960"/>
<sequence length="226" mass="24003">MPDLLFQSVLQNGVTVPGVMLCTAAALVMGVCIALLHLRQGGGCTKSFAVTLALLPAMVQIVIMLVNGNIGAGVAVAGSFSLVRFRSVPGSAREIGSIFFAMAAGLACGMGYLGYAALFLVMVGAVMLLLNAADFGSAPRTQRELKITIPEGLDYEGIFDDLLLKYTTRAELERVRTTNMGSLYELCYLVELKGDGISKALIDELRCRNGNLNITCGRISSARDEL</sequence>
<dbReference type="AlphaFoldDB" id="A0A174TI88"/>
<protein>
    <recommendedName>
        <fullName evidence="4">DUF4956 domain-containing protein</fullName>
    </recommendedName>
</protein>
<feature type="transmembrane region" description="Helical" evidence="1">
    <location>
        <begin position="48"/>
        <end position="77"/>
    </location>
</feature>
<evidence type="ECO:0000313" key="2">
    <source>
        <dbReference type="EMBL" id="CUQ08786.1"/>
    </source>
</evidence>
<dbReference type="RefSeq" id="WP_006873664.1">
    <property type="nucleotide sequence ID" value="NZ_CABIWA010000010.1"/>
</dbReference>
<keyword evidence="1" id="KW-0472">Membrane</keyword>
<feature type="transmembrane region" description="Helical" evidence="1">
    <location>
        <begin position="14"/>
        <end position="36"/>
    </location>
</feature>
<keyword evidence="1" id="KW-0812">Transmembrane</keyword>
<gene>
    <name evidence="2" type="ORF">ERS852551_03062</name>
</gene>
<evidence type="ECO:0000313" key="3">
    <source>
        <dbReference type="Proteomes" id="UP000095765"/>
    </source>
</evidence>
<keyword evidence="1" id="KW-1133">Transmembrane helix</keyword>
<accession>A0A174TI88</accession>
<evidence type="ECO:0000256" key="1">
    <source>
        <dbReference type="SAM" id="Phobius"/>
    </source>
</evidence>
<reference evidence="2 3" key="1">
    <citation type="submission" date="2015-09" db="EMBL/GenBank/DDBJ databases">
        <authorList>
            <consortium name="Pathogen Informatics"/>
        </authorList>
    </citation>
    <scope>NUCLEOTIDE SEQUENCE [LARGE SCALE GENOMIC DNA]</scope>
    <source>
        <strain evidence="2 3">2789STDY5834939</strain>
    </source>
</reference>
<dbReference type="InterPro" id="IPR032531">
    <property type="entry name" value="DUF4956"/>
</dbReference>
<evidence type="ECO:0008006" key="4">
    <source>
        <dbReference type="Google" id="ProtNLM"/>
    </source>
</evidence>
<dbReference type="Pfam" id="PF16316">
    <property type="entry name" value="DUF4956"/>
    <property type="match status" value="1"/>
</dbReference>
<feature type="transmembrane region" description="Helical" evidence="1">
    <location>
        <begin position="97"/>
        <end position="130"/>
    </location>
</feature>